<keyword evidence="2" id="KW-1185">Reference proteome</keyword>
<dbReference type="EMBL" id="CP002069">
    <property type="protein sequence ID" value="ADI74067.1"/>
    <property type="molecule type" value="Genomic_DNA"/>
</dbReference>
<name>D7E7J4_METEZ</name>
<dbReference type="Proteomes" id="UP000000391">
    <property type="component" value="Chromosome"/>
</dbReference>
<accession>D7E7J4</accession>
<dbReference type="AlphaFoldDB" id="D7E7J4"/>
<sequence precursor="true">MSGKKNMFKLLAGLMVLLTLTGISAASQGTESDVATTASDQASDYVKLDADKVTSCDISLKGNMGTIHATNIDGSETITFEVVAHTPE</sequence>
<organism evidence="1 2">
    <name type="scientific">Methanohalobium evestigatum (strain ATCC BAA-1072 / DSM 3721 / NBRC 107634 / OCM 161 / Z-7303)</name>
    <dbReference type="NCBI Taxonomy" id="644295"/>
    <lineage>
        <taxon>Archaea</taxon>
        <taxon>Methanobacteriati</taxon>
        <taxon>Methanobacteriota</taxon>
        <taxon>Stenosarchaea group</taxon>
        <taxon>Methanomicrobia</taxon>
        <taxon>Methanosarcinales</taxon>
        <taxon>Methanosarcinaceae</taxon>
        <taxon>Methanohalobium</taxon>
    </lineage>
</organism>
<proteinExistence type="predicted"/>
<dbReference type="KEGG" id="mev:Metev_1191"/>
<protein>
    <submittedName>
        <fullName evidence="1">Uncharacterized protein</fullName>
    </submittedName>
</protein>
<reference evidence="1 2" key="1">
    <citation type="submission" date="2010-06" db="EMBL/GenBank/DDBJ databases">
        <title>Complete sequence chromosome of Methanohalobium evestigatum Z-7303.</title>
        <authorList>
            <consortium name="US DOE Joint Genome Institute"/>
            <person name="Lucas S."/>
            <person name="Copeland A."/>
            <person name="Lapidus A."/>
            <person name="Cheng J.-F."/>
            <person name="Bruce D."/>
            <person name="Goodwin L."/>
            <person name="Pitluck S."/>
            <person name="Saunders E."/>
            <person name="Detter J.C."/>
            <person name="Han C."/>
            <person name="Tapia R."/>
            <person name="Land M."/>
            <person name="Hauser L."/>
            <person name="Kyrpides N."/>
            <person name="Mikhailova N."/>
            <person name="Sieprawska-Lupa M."/>
            <person name="Whitman W.B."/>
            <person name="Anderson I."/>
            <person name="Woyke T."/>
        </authorList>
    </citation>
    <scope>NUCLEOTIDE SEQUENCE [LARGE SCALE GENOMIC DNA]</scope>
    <source>
        <strain evidence="2">ATCC BAA-1072 / DSM 3721 / NBRC 107634 / OCM 161 / Z-7303</strain>
    </source>
</reference>
<dbReference type="RefSeq" id="WP_013194634.1">
    <property type="nucleotide sequence ID" value="NC_014253.1"/>
</dbReference>
<dbReference type="HOGENOM" id="CLU_2461764_0_0_2"/>
<evidence type="ECO:0000313" key="1">
    <source>
        <dbReference type="EMBL" id="ADI74067.1"/>
    </source>
</evidence>
<evidence type="ECO:0000313" key="2">
    <source>
        <dbReference type="Proteomes" id="UP000000391"/>
    </source>
</evidence>
<dbReference type="GeneID" id="9346824"/>
<gene>
    <name evidence="1" type="ordered locus">Metev_1191</name>
</gene>